<dbReference type="GO" id="GO:0006351">
    <property type="term" value="P:DNA-templated transcription"/>
    <property type="evidence" value="ECO:0007669"/>
    <property type="project" value="InterPro"/>
</dbReference>
<evidence type="ECO:0000256" key="2">
    <source>
        <dbReference type="ARBA" id="ARBA00022723"/>
    </source>
</evidence>
<dbReference type="EMBL" id="JAPEUX010000001">
    <property type="protein sequence ID" value="KAJ4361119.1"/>
    <property type="molecule type" value="Genomic_DNA"/>
</dbReference>
<organism evidence="8 9">
    <name type="scientific">Didymosphaeria variabile</name>
    <dbReference type="NCBI Taxonomy" id="1932322"/>
    <lineage>
        <taxon>Eukaryota</taxon>
        <taxon>Fungi</taxon>
        <taxon>Dikarya</taxon>
        <taxon>Ascomycota</taxon>
        <taxon>Pezizomycotina</taxon>
        <taxon>Dothideomycetes</taxon>
        <taxon>Pleosporomycetidae</taxon>
        <taxon>Pleosporales</taxon>
        <taxon>Massarineae</taxon>
        <taxon>Didymosphaeriaceae</taxon>
        <taxon>Didymosphaeria</taxon>
    </lineage>
</organism>
<dbReference type="Pfam" id="PF04082">
    <property type="entry name" value="Fungal_trans"/>
    <property type="match status" value="1"/>
</dbReference>
<dbReference type="GO" id="GO:0008270">
    <property type="term" value="F:zinc ion binding"/>
    <property type="evidence" value="ECO:0007669"/>
    <property type="project" value="InterPro"/>
</dbReference>
<dbReference type="Proteomes" id="UP001140513">
    <property type="component" value="Unassembled WGS sequence"/>
</dbReference>
<comment type="caution">
    <text evidence="8">The sequence shown here is derived from an EMBL/GenBank/DDBJ whole genome shotgun (WGS) entry which is preliminary data.</text>
</comment>
<keyword evidence="2" id="KW-0479">Metal-binding</keyword>
<dbReference type="PANTHER" id="PTHR47338:SF10">
    <property type="entry name" value="TRANSCRIPTION FACTOR DOMAIN-CONTAINING PROTEIN-RELATED"/>
    <property type="match status" value="1"/>
</dbReference>
<dbReference type="GO" id="GO:0005634">
    <property type="term" value="C:nucleus"/>
    <property type="evidence" value="ECO:0007669"/>
    <property type="project" value="UniProtKB-SubCell"/>
</dbReference>
<reference evidence="8" key="1">
    <citation type="submission" date="2022-10" db="EMBL/GenBank/DDBJ databases">
        <title>Tapping the CABI collections for fungal endophytes: first genome assemblies for Collariella, Neodidymelliopsis, Ascochyta clinopodiicola, Didymella pomorum, Didymosphaeria variabile, Neocosmospora piperis and Neocucurbitaria cava.</title>
        <authorList>
            <person name="Hill R."/>
        </authorList>
    </citation>
    <scope>NUCLEOTIDE SEQUENCE</scope>
    <source>
        <strain evidence="8">IMI 356815</strain>
    </source>
</reference>
<protein>
    <recommendedName>
        <fullName evidence="7">Xylanolytic transcriptional activator regulatory domain-containing protein</fullName>
    </recommendedName>
</protein>
<evidence type="ECO:0000256" key="4">
    <source>
        <dbReference type="ARBA" id="ARBA00023163"/>
    </source>
</evidence>
<dbReference type="OrthoDB" id="3800580at2759"/>
<keyword evidence="3" id="KW-0805">Transcription regulation</keyword>
<sequence>MWYGDLALQYIEEAFRECGDDAPPLVLLQALVLVTHQMLTRGVRGRAWRHLGTCVRVAYELNLHLLDSQGTSTDQAEDAAQWCHKEERRRTWWAIWEMDTFASTIRRCPTAVDWSQNETYLPVEDEHWFEGKAHPSCFLELELTNRWKVLLHCGNNSPKAWFIVVNSLMKEAQAISSPRGIYHSSNLERSARTTQSNGHEKNMNRPRRGSGDQLSTIYNSLRCFSLALPLHLKYRNQYLGFQTKAPGSIKSPRHLHSAIYSIHLMTQLTRFMIHHYRVFGGTGRSALVRKDVTAKASPARNDTSGDTNASHDTMAIDGYFEAADNILNIVDRSSDEHYRYMNPFLASTVWLAAAVQLVRKEFGSASTNKTLAKSKYEVLFLMYNQYVRYWNISTALGQNLDALEHQLGRFHESQQAGGGGGLANNTGRIPSEQRKQSVQNGSVEKHWVGDHRNAETDRRSSVVNNGRIPQHLVHDTEPIVAKLYLDDHTISPQNTNGGELLSSTNNYPSGAIPQNGTQGYPPPSETLVDPLNVDPSAPQDGLNFSNIGIKDSLSMMAPQTQDVLDLDGYSFDFGIGDSSTMLSSYLNELLSGSYPG</sequence>
<evidence type="ECO:0000256" key="5">
    <source>
        <dbReference type="ARBA" id="ARBA00023242"/>
    </source>
</evidence>
<dbReference type="SMART" id="SM00906">
    <property type="entry name" value="Fungal_trans"/>
    <property type="match status" value="1"/>
</dbReference>
<feature type="domain" description="Xylanolytic transcriptional activator regulatory" evidence="7">
    <location>
        <begin position="47"/>
        <end position="126"/>
    </location>
</feature>
<evidence type="ECO:0000259" key="7">
    <source>
        <dbReference type="SMART" id="SM00906"/>
    </source>
</evidence>
<dbReference type="InterPro" id="IPR007219">
    <property type="entry name" value="XnlR_reg_dom"/>
</dbReference>
<gene>
    <name evidence="8" type="ORF">N0V89_001688</name>
</gene>
<dbReference type="GeneID" id="80905218"/>
<keyword evidence="5" id="KW-0539">Nucleus</keyword>
<keyword evidence="9" id="KW-1185">Reference proteome</keyword>
<dbReference type="CDD" id="cd12148">
    <property type="entry name" value="fungal_TF_MHR"/>
    <property type="match status" value="1"/>
</dbReference>
<proteinExistence type="predicted"/>
<feature type="compositionally biased region" description="Basic and acidic residues" evidence="6">
    <location>
        <begin position="443"/>
        <end position="460"/>
    </location>
</feature>
<dbReference type="GO" id="GO:0000981">
    <property type="term" value="F:DNA-binding transcription factor activity, RNA polymerase II-specific"/>
    <property type="evidence" value="ECO:0007669"/>
    <property type="project" value="InterPro"/>
</dbReference>
<evidence type="ECO:0000313" key="8">
    <source>
        <dbReference type="EMBL" id="KAJ4361119.1"/>
    </source>
</evidence>
<comment type="subcellular location">
    <subcellularLocation>
        <location evidence="1">Nucleus</location>
    </subcellularLocation>
</comment>
<keyword evidence="4" id="KW-0804">Transcription</keyword>
<feature type="region of interest" description="Disordered" evidence="6">
    <location>
        <begin position="186"/>
        <end position="211"/>
    </location>
</feature>
<evidence type="ECO:0000256" key="3">
    <source>
        <dbReference type="ARBA" id="ARBA00023015"/>
    </source>
</evidence>
<dbReference type="InterPro" id="IPR050815">
    <property type="entry name" value="TF_fung"/>
</dbReference>
<accession>A0A9W8XWR7</accession>
<evidence type="ECO:0000313" key="9">
    <source>
        <dbReference type="Proteomes" id="UP001140513"/>
    </source>
</evidence>
<feature type="compositionally biased region" description="Polar residues" evidence="6">
    <location>
        <begin position="186"/>
        <end position="197"/>
    </location>
</feature>
<name>A0A9W8XWR7_9PLEO</name>
<evidence type="ECO:0000256" key="6">
    <source>
        <dbReference type="SAM" id="MobiDB-lite"/>
    </source>
</evidence>
<dbReference type="GO" id="GO:0003677">
    <property type="term" value="F:DNA binding"/>
    <property type="evidence" value="ECO:0007669"/>
    <property type="project" value="InterPro"/>
</dbReference>
<feature type="region of interest" description="Disordered" evidence="6">
    <location>
        <begin position="412"/>
        <end position="467"/>
    </location>
</feature>
<dbReference type="AlphaFoldDB" id="A0A9W8XWR7"/>
<dbReference type="RefSeq" id="XP_056077321.1">
    <property type="nucleotide sequence ID" value="XM_056210499.1"/>
</dbReference>
<evidence type="ECO:0000256" key="1">
    <source>
        <dbReference type="ARBA" id="ARBA00004123"/>
    </source>
</evidence>
<dbReference type="PANTHER" id="PTHR47338">
    <property type="entry name" value="ZN(II)2CYS6 TRANSCRIPTION FACTOR (EUROFUNG)-RELATED"/>
    <property type="match status" value="1"/>
</dbReference>